<evidence type="ECO:0000313" key="4">
    <source>
        <dbReference type="Proteomes" id="UP000190130"/>
    </source>
</evidence>
<keyword evidence="3" id="KW-1185">Reference proteome</keyword>
<proteinExistence type="predicted"/>
<evidence type="ECO:0000313" key="3">
    <source>
        <dbReference type="Proteomes" id="UP000051562"/>
    </source>
</evidence>
<dbReference type="InterPro" id="IPR021251">
    <property type="entry name" value="DUF2793"/>
</dbReference>
<reference evidence="1 3" key="1">
    <citation type="submission" date="2015-10" db="EMBL/GenBank/DDBJ databases">
        <title>Draft genome of Bosea thiooxidans.</title>
        <authorList>
            <person name="Wang X."/>
        </authorList>
    </citation>
    <scope>NUCLEOTIDE SEQUENCE [LARGE SCALE GENOMIC DNA]</scope>
    <source>
        <strain evidence="1 3">CGMCC 9174</strain>
    </source>
</reference>
<evidence type="ECO:0000313" key="2">
    <source>
        <dbReference type="EMBL" id="SKB70869.1"/>
    </source>
</evidence>
<dbReference type="STRING" id="53254.SAMN05660750_02000"/>
<dbReference type="Proteomes" id="UP000051562">
    <property type="component" value="Unassembled WGS sequence"/>
</dbReference>
<reference evidence="2 4" key="2">
    <citation type="submission" date="2017-02" db="EMBL/GenBank/DDBJ databases">
        <authorList>
            <person name="Peterson S.W."/>
        </authorList>
    </citation>
    <scope>NUCLEOTIDE SEQUENCE [LARGE SCALE GENOMIC DNA]</scope>
    <source>
        <strain evidence="2 4">DSM 9653</strain>
    </source>
</reference>
<dbReference type="RefSeq" id="WP_055726566.1">
    <property type="nucleotide sequence ID" value="NZ_FUYX01000004.1"/>
</dbReference>
<evidence type="ECO:0000313" key="1">
    <source>
        <dbReference type="EMBL" id="KQK32124.1"/>
    </source>
</evidence>
<accession>A0A0Q3L5T3</accession>
<dbReference type="EMBL" id="FUYX01000004">
    <property type="protein sequence ID" value="SKB70869.1"/>
    <property type="molecule type" value="Genomic_DNA"/>
</dbReference>
<dbReference type="Proteomes" id="UP000190130">
    <property type="component" value="Unassembled WGS sequence"/>
</dbReference>
<name>A0A0Q3L5T3_9HYPH</name>
<dbReference type="AlphaFoldDB" id="A0A0Q3L5T3"/>
<sequence length="343" mass="35892">MASTARLDLPYIAAGQAQKHVTHNDALTIIDALVHLAVESRAQPTPPPSPIVGVRYLIPLGATGDWLGRDGAIAAEDSSGWVYHRPQAGWRVFVRDEAQLIVFDGTSWAPLVRRAESFGVNTDADSTNRLAVSSPAALFNHAGSDMRLAVNKAVAADVGTLQFQTGFAAQAELGLIGDNDLRVKISDGATLRQAMVVKSGTGRVGIGVAEPAAELEVADSSGDADCRIQLRADASQIAQFGVSSTQVFIDTSNEKPFLIYVNGAARAYFDAQGNVGIGIAAPTTRLDVDGPVKVKSYAKAALPTPAVVGPGAIAYVSDESAGPVLAFSDGTIWRRVTDRSAVT</sequence>
<dbReference type="Pfam" id="PF10983">
    <property type="entry name" value="DUF2793"/>
    <property type="match status" value="1"/>
</dbReference>
<dbReference type="EMBL" id="LMAR01000006">
    <property type="protein sequence ID" value="KQK32124.1"/>
    <property type="molecule type" value="Genomic_DNA"/>
</dbReference>
<organism evidence="1 3">
    <name type="scientific">Bosea thiooxidans</name>
    <dbReference type="NCBI Taxonomy" id="53254"/>
    <lineage>
        <taxon>Bacteria</taxon>
        <taxon>Pseudomonadati</taxon>
        <taxon>Pseudomonadota</taxon>
        <taxon>Alphaproteobacteria</taxon>
        <taxon>Hyphomicrobiales</taxon>
        <taxon>Boseaceae</taxon>
        <taxon>Bosea</taxon>
    </lineage>
</organism>
<dbReference type="OrthoDB" id="564699at2"/>
<gene>
    <name evidence="1" type="ORF">ARD30_07615</name>
    <name evidence="2" type="ORF">SAMN05660750_02000</name>
</gene>
<protein>
    <submittedName>
        <fullName evidence="1">Uncharacterized protein</fullName>
    </submittedName>
</protein>